<name>A0A926CZ46_9FIRM</name>
<dbReference type="GO" id="GO:0006281">
    <property type="term" value="P:DNA repair"/>
    <property type="evidence" value="ECO:0007669"/>
    <property type="project" value="InterPro"/>
</dbReference>
<evidence type="ECO:0000313" key="2">
    <source>
        <dbReference type="Proteomes" id="UP000654279"/>
    </source>
</evidence>
<dbReference type="AlphaFoldDB" id="A0A926CZ46"/>
<sequence length="104" mass="12191">MKRQAEHVVQHAIMSSMHGIRVKSPVRIQYTWYEPNRKRDKDNIAFAKKFIQDALVKSRVLKNDGWNDIDGFSDDFRVDKKRPRVEVRIEEIGEELNHGDAADV</sequence>
<dbReference type="GO" id="GO:0006310">
    <property type="term" value="P:DNA recombination"/>
    <property type="evidence" value="ECO:0007669"/>
    <property type="project" value="InterPro"/>
</dbReference>
<keyword evidence="2" id="KW-1185">Reference proteome</keyword>
<comment type="caution">
    <text evidence="1">The sequence shown here is derived from an EMBL/GenBank/DDBJ whole genome shotgun (WGS) entry which is preliminary data.</text>
</comment>
<dbReference type="EMBL" id="JACRSO010000001">
    <property type="protein sequence ID" value="MBC8528253.1"/>
    <property type="molecule type" value="Genomic_DNA"/>
</dbReference>
<dbReference type="InterPro" id="IPR036614">
    <property type="entry name" value="RusA-like_sf"/>
</dbReference>
<dbReference type="Gene3D" id="3.30.1330.70">
    <property type="entry name" value="Holliday junction resolvase RusA"/>
    <property type="match status" value="1"/>
</dbReference>
<gene>
    <name evidence="1" type="ORF">H8699_02210</name>
</gene>
<evidence type="ECO:0000313" key="1">
    <source>
        <dbReference type="EMBL" id="MBC8528253.1"/>
    </source>
</evidence>
<protein>
    <submittedName>
        <fullName evidence="1">RusA family crossover junction endodeoxyribonuclease</fullName>
    </submittedName>
</protein>
<dbReference type="InterPro" id="IPR008822">
    <property type="entry name" value="Endonuclease_RusA-like"/>
</dbReference>
<organism evidence="1 2">
    <name type="scientific">Luoshenia tenuis</name>
    <dbReference type="NCBI Taxonomy" id="2763654"/>
    <lineage>
        <taxon>Bacteria</taxon>
        <taxon>Bacillati</taxon>
        <taxon>Bacillota</taxon>
        <taxon>Clostridia</taxon>
        <taxon>Christensenellales</taxon>
        <taxon>Christensenellaceae</taxon>
        <taxon>Luoshenia</taxon>
    </lineage>
</organism>
<accession>A0A926CZ46</accession>
<dbReference type="SUPFAM" id="SSF103084">
    <property type="entry name" value="Holliday junction resolvase RusA"/>
    <property type="match status" value="1"/>
</dbReference>
<dbReference type="Pfam" id="PF05866">
    <property type="entry name" value="RusA"/>
    <property type="match status" value="1"/>
</dbReference>
<dbReference type="GO" id="GO:0000287">
    <property type="term" value="F:magnesium ion binding"/>
    <property type="evidence" value="ECO:0007669"/>
    <property type="project" value="InterPro"/>
</dbReference>
<dbReference type="Proteomes" id="UP000654279">
    <property type="component" value="Unassembled WGS sequence"/>
</dbReference>
<reference evidence="1" key="1">
    <citation type="submission" date="2020-08" db="EMBL/GenBank/DDBJ databases">
        <title>Genome public.</title>
        <authorList>
            <person name="Liu C."/>
            <person name="Sun Q."/>
        </authorList>
    </citation>
    <scope>NUCLEOTIDE SEQUENCE</scope>
    <source>
        <strain evidence="1">NSJ-44</strain>
    </source>
</reference>
<proteinExistence type="predicted"/>